<comment type="subcellular location">
    <subcellularLocation>
        <location evidence="1">Cell membrane</location>
        <topology evidence="1">Multi-pass membrane protein</topology>
    </subcellularLocation>
</comment>
<keyword evidence="3 6" id="KW-0812">Transmembrane</keyword>
<dbReference type="InterPro" id="IPR020846">
    <property type="entry name" value="MFS_dom"/>
</dbReference>
<dbReference type="InterPro" id="IPR036259">
    <property type="entry name" value="MFS_trans_sf"/>
</dbReference>
<reference evidence="8 9" key="1">
    <citation type="submission" date="2022-03" db="EMBL/GenBank/DDBJ databases">
        <title>Pseudonocardia alaer sp. nov., a novel actinomycete isolated from reed forest soil.</title>
        <authorList>
            <person name="Wang L."/>
        </authorList>
    </citation>
    <scope>NUCLEOTIDE SEQUENCE [LARGE SCALE GENOMIC DNA]</scope>
    <source>
        <strain evidence="8 9">Y-16303</strain>
    </source>
</reference>
<dbReference type="InterPro" id="IPR011701">
    <property type="entry name" value="MFS"/>
</dbReference>
<feature type="transmembrane region" description="Helical" evidence="6">
    <location>
        <begin position="160"/>
        <end position="180"/>
    </location>
</feature>
<dbReference type="SUPFAM" id="SSF103473">
    <property type="entry name" value="MFS general substrate transporter"/>
    <property type="match status" value="1"/>
</dbReference>
<keyword evidence="2" id="KW-1003">Cell membrane</keyword>
<dbReference type="PANTHER" id="PTHR43124:SF3">
    <property type="entry name" value="CHLORAMPHENICOL EFFLUX PUMP RV0191"/>
    <property type="match status" value="1"/>
</dbReference>
<feature type="transmembrane region" description="Helical" evidence="6">
    <location>
        <begin position="128"/>
        <end position="154"/>
    </location>
</feature>
<dbReference type="CDD" id="cd17324">
    <property type="entry name" value="MFS_NepI_like"/>
    <property type="match status" value="1"/>
</dbReference>
<feature type="transmembrane region" description="Helical" evidence="6">
    <location>
        <begin position="358"/>
        <end position="377"/>
    </location>
</feature>
<accession>A0ABS9TH22</accession>
<feature type="transmembrane region" description="Helical" evidence="6">
    <location>
        <begin position="229"/>
        <end position="250"/>
    </location>
</feature>
<keyword evidence="9" id="KW-1185">Reference proteome</keyword>
<dbReference type="EMBL" id="JAKXMK010000016">
    <property type="protein sequence ID" value="MCH6167847.1"/>
    <property type="molecule type" value="Genomic_DNA"/>
</dbReference>
<gene>
    <name evidence="8" type="ORF">MMF94_19335</name>
</gene>
<evidence type="ECO:0000256" key="1">
    <source>
        <dbReference type="ARBA" id="ARBA00004651"/>
    </source>
</evidence>
<feature type="transmembrane region" description="Helical" evidence="6">
    <location>
        <begin position="70"/>
        <end position="88"/>
    </location>
</feature>
<dbReference type="InterPro" id="IPR050189">
    <property type="entry name" value="MFS_Efflux_Transporters"/>
</dbReference>
<keyword evidence="4 6" id="KW-1133">Transmembrane helix</keyword>
<feature type="transmembrane region" description="Helical" evidence="6">
    <location>
        <begin position="100"/>
        <end position="121"/>
    </location>
</feature>
<evidence type="ECO:0000259" key="7">
    <source>
        <dbReference type="PROSITE" id="PS50850"/>
    </source>
</evidence>
<feature type="transmembrane region" description="Helical" evidence="6">
    <location>
        <begin position="262"/>
        <end position="283"/>
    </location>
</feature>
<evidence type="ECO:0000313" key="8">
    <source>
        <dbReference type="EMBL" id="MCH6167847.1"/>
    </source>
</evidence>
<evidence type="ECO:0000313" key="9">
    <source>
        <dbReference type="Proteomes" id="UP001299970"/>
    </source>
</evidence>
<proteinExistence type="predicted"/>
<evidence type="ECO:0000256" key="3">
    <source>
        <dbReference type="ARBA" id="ARBA00022692"/>
    </source>
</evidence>
<dbReference type="Gene3D" id="1.20.1250.20">
    <property type="entry name" value="MFS general substrate transporter like domains"/>
    <property type="match status" value="1"/>
</dbReference>
<sequence>MPLALLALAISAFAIGTTEFVITGLLPDIATGFAVDIPTAGLLVSGYALGVVVGAPLLTAAATKLRRKPVLLGLMGLFIVGNVGSALAGSYTEMMAGRVVAALCHGAFFGVGSVVAAGLVAPQRRAAAIAMMFTGLTVANVLGVPLGTVVGQAFGWRATFWVVAALGVVGALGILALVPDQPADPASNLRVELAAFRRPQVWLALGMTALGFGGVFASFTYVAPIMTEVAGFPAGALTWLLLVFGAGLVVGNLAGARAADRALMPTLVVLLAVLAAVLAIFAVTAASPIPAVATLAAVGFVGFATVPGLQTRVMEAAGSAGTLASAANIAAFNLGNAAGAWLGGVAIAAGFGLTSPDIVGAIMAAAGLAVALVAVGLDRRHNAAPGMPA</sequence>
<protein>
    <submittedName>
        <fullName evidence="8">MFS transporter</fullName>
    </submittedName>
</protein>
<dbReference type="Proteomes" id="UP001299970">
    <property type="component" value="Unassembled WGS sequence"/>
</dbReference>
<dbReference type="Pfam" id="PF07690">
    <property type="entry name" value="MFS_1"/>
    <property type="match status" value="1"/>
</dbReference>
<evidence type="ECO:0000256" key="2">
    <source>
        <dbReference type="ARBA" id="ARBA00022475"/>
    </source>
</evidence>
<keyword evidence="5 6" id="KW-0472">Membrane</keyword>
<evidence type="ECO:0000256" key="4">
    <source>
        <dbReference type="ARBA" id="ARBA00022989"/>
    </source>
</evidence>
<evidence type="ECO:0000256" key="5">
    <source>
        <dbReference type="ARBA" id="ARBA00023136"/>
    </source>
</evidence>
<dbReference type="RefSeq" id="WP_241038411.1">
    <property type="nucleotide sequence ID" value="NZ_BAAAJF010000012.1"/>
</dbReference>
<name>A0ABS9TH22_9PSEU</name>
<dbReference type="PROSITE" id="PS50850">
    <property type="entry name" value="MFS"/>
    <property type="match status" value="1"/>
</dbReference>
<feature type="transmembrane region" description="Helical" evidence="6">
    <location>
        <begin position="38"/>
        <end position="58"/>
    </location>
</feature>
<comment type="caution">
    <text evidence="8">The sequence shown here is derived from an EMBL/GenBank/DDBJ whole genome shotgun (WGS) entry which is preliminary data.</text>
</comment>
<organism evidence="8 9">
    <name type="scientific">Pseudonocardia alaniniphila</name>
    <dbReference type="NCBI Taxonomy" id="75291"/>
    <lineage>
        <taxon>Bacteria</taxon>
        <taxon>Bacillati</taxon>
        <taxon>Actinomycetota</taxon>
        <taxon>Actinomycetes</taxon>
        <taxon>Pseudonocardiales</taxon>
        <taxon>Pseudonocardiaceae</taxon>
        <taxon>Pseudonocardia</taxon>
    </lineage>
</organism>
<feature type="transmembrane region" description="Helical" evidence="6">
    <location>
        <begin position="201"/>
        <end position="223"/>
    </location>
</feature>
<evidence type="ECO:0000256" key="6">
    <source>
        <dbReference type="SAM" id="Phobius"/>
    </source>
</evidence>
<feature type="transmembrane region" description="Helical" evidence="6">
    <location>
        <begin position="330"/>
        <end position="352"/>
    </location>
</feature>
<dbReference type="PANTHER" id="PTHR43124">
    <property type="entry name" value="PURINE EFFLUX PUMP PBUE"/>
    <property type="match status" value="1"/>
</dbReference>
<feature type="domain" description="Major facilitator superfamily (MFS) profile" evidence="7">
    <location>
        <begin position="4"/>
        <end position="382"/>
    </location>
</feature>
<feature type="transmembrane region" description="Helical" evidence="6">
    <location>
        <begin position="289"/>
        <end position="309"/>
    </location>
</feature>